<dbReference type="GO" id="GO:0008864">
    <property type="term" value="F:formyltetrahydrofolate deformylase activity"/>
    <property type="evidence" value="ECO:0007669"/>
    <property type="project" value="InterPro"/>
</dbReference>
<organism evidence="4 5">
    <name type="scientific">Chrysophaeum taylorii</name>
    <dbReference type="NCBI Taxonomy" id="2483200"/>
    <lineage>
        <taxon>Eukaryota</taxon>
        <taxon>Sar</taxon>
        <taxon>Stramenopiles</taxon>
        <taxon>Ochrophyta</taxon>
        <taxon>Pelagophyceae</taxon>
        <taxon>Pelagomonadales</taxon>
        <taxon>Pelagomonadaceae</taxon>
        <taxon>Chrysophaeum</taxon>
    </lineage>
</organism>
<dbReference type="Proteomes" id="UP001230188">
    <property type="component" value="Unassembled WGS sequence"/>
</dbReference>
<evidence type="ECO:0000256" key="1">
    <source>
        <dbReference type="ARBA" id="ARBA00022563"/>
    </source>
</evidence>
<dbReference type="AlphaFoldDB" id="A0AAD7U777"/>
<dbReference type="InterPro" id="IPR002376">
    <property type="entry name" value="Formyl_transf_N"/>
</dbReference>
<dbReference type="PANTHER" id="PTHR42706">
    <property type="entry name" value="FORMYLTETRAHYDROFOLATE DEFORMYLASE"/>
    <property type="match status" value="1"/>
</dbReference>
<dbReference type="EMBL" id="JAQMWT010000552">
    <property type="protein sequence ID" value="KAJ8599571.1"/>
    <property type="molecule type" value="Genomic_DNA"/>
</dbReference>
<accession>A0AAD7U777</accession>
<dbReference type="PRINTS" id="PR01575">
    <property type="entry name" value="FFH4HYDRLASE"/>
</dbReference>
<evidence type="ECO:0000256" key="2">
    <source>
        <dbReference type="ARBA" id="ARBA00022801"/>
    </source>
</evidence>
<dbReference type="Gene3D" id="3.40.50.170">
    <property type="entry name" value="Formyl transferase, N-terminal domain"/>
    <property type="match status" value="1"/>
</dbReference>
<dbReference type="NCBIfam" id="NF004684">
    <property type="entry name" value="PRK06027.1"/>
    <property type="match status" value="1"/>
</dbReference>
<dbReference type="GO" id="GO:0006730">
    <property type="term" value="P:one-carbon metabolic process"/>
    <property type="evidence" value="ECO:0007669"/>
    <property type="project" value="UniProtKB-KW"/>
</dbReference>
<dbReference type="Pfam" id="PF00551">
    <property type="entry name" value="Formyl_trans_N"/>
    <property type="match status" value="1"/>
</dbReference>
<protein>
    <recommendedName>
        <fullName evidence="3">Formyl transferase N-terminal domain-containing protein</fullName>
    </recommendedName>
</protein>
<sequence length="279" mass="30550">MVVLVRLVRCASSAGRVRVACDAREAGVAAGVLKRLGCAVKRVDEHRAGQRVWERVAFECERSVEREVEAKFADLSWSRRKKRVAVMASVRAHALDAILSRREAFGFEVPVVVSNHEDLRPIAESCGVPYRVFEITPESKARQEERELAVLRALDVDVVVLARYMQILTEPFCRAFEHRIINVHPSVLPAFPGANAYLRARRAGVKLVGATAHYATAELDAGPIIAQAATACTHADTVADLDEKGAALETAVLLDALCAHLEDRVFVHGNSTIVFPPAL</sequence>
<dbReference type="GO" id="GO:0006189">
    <property type="term" value="P:'de novo' IMP biosynthetic process"/>
    <property type="evidence" value="ECO:0007669"/>
    <property type="project" value="InterPro"/>
</dbReference>
<dbReference type="InterPro" id="IPR004810">
    <property type="entry name" value="PurU"/>
</dbReference>
<proteinExistence type="predicted"/>
<dbReference type="InterPro" id="IPR036477">
    <property type="entry name" value="Formyl_transf_N_sf"/>
</dbReference>
<comment type="caution">
    <text evidence="4">The sequence shown here is derived from an EMBL/GenBank/DDBJ whole genome shotgun (WGS) entry which is preliminary data.</text>
</comment>
<dbReference type="PANTHER" id="PTHR42706:SF1">
    <property type="entry name" value="FORMYLTETRAHYDROFOLATE DEFORMYLASE 2, MITOCHONDRIAL"/>
    <property type="match status" value="1"/>
</dbReference>
<feature type="domain" description="Formyl transferase N-terminal" evidence="3">
    <location>
        <begin position="82"/>
        <end position="257"/>
    </location>
</feature>
<name>A0AAD7U777_9STRA</name>
<keyword evidence="1" id="KW-0554">One-carbon metabolism</keyword>
<dbReference type="SUPFAM" id="SSF53328">
    <property type="entry name" value="Formyltransferase"/>
    <property type="match status" value="1"/>
</dbReference>
<reference evidence="4" key="1">
    <citation type="submission" date="2023-01" db="EMBL/GenBank/DDBJ databases">
        <title>Metagenome sequencing of chrysophaentin producing Chrysophaeum taylorii.</title>
        <authorList>
            <person name="Davison J."/>
            <person name="Bewley C."/>
        </authorList>
    </citation>
    <scope>NUCLEOTIDE SEQUENCE</scope>
    <source>
        <strain evidence="4">NIES-1699</strain>
    </source>
</reference>
<evidence type="ECO:0000313" key="4">
    <source>
        <dbReference type="EMBL" id="KAJ8599571.1"/>
    </source>
</evidence>
<gene>
    <name evidence="4" type="ORF">CTAYLR_004661</name>
</gene>
<evidence type="ECO:0000313" key="5">
    <source>
        <dbReference type="Proteomes" id="UP001230188"/>
    </source>
</evidence>
<keyword evidence="2" id="KW-0378">Hydrolase</keyword>
<keyword evidence="5" id="KW-1185">Reference proteome</keyword>
<evidence type="ECO:0000259" key="3">
    <source>
        <dbReference type="Pfam" id="PF00551"/>
    </source>
</evidence>